<dbReference type="PRINTS" id="PR00653">
    <property type="entry name" value="ACTIVIN2R"/>
</dbReference>
<keyword evidence="10" id="KW-1133">Transmembrane helix</keyword>
<keyword evidence="9 13" id="KW-0067">ATP-binding</keyword>
<evidence type="ECO:0000256" key="10">
    <source>
        <dbReference type="ARBA" id="ARBA00022989"/>
    </source>
</evidence>
<keyword evidence="7 13" id="KW-0547">Nucleotide-binding</keyword>
<dbReference type="Gene3D" id="1.10.510.10">
    <property type="entry name" value="Transferase(Phosphotransferase) domain 1"/>
    <property type="match status" value="1"/>
</dbReference>
<keyword evidence="14" id="KW-0464">Manganese</keyword>
<dbReference type="InterPro" id="IPR017441">
    <property type="entry name" value="Protein_kinase_ATP_BS"/>
</dbReference>
<dbReference type="Proteomes" id="UP001549920">
    <property type="component" value="Unassembled WGS sequence"/>
</dbReference>
<evidence type="ECO:0000313" key="17">
    <source>
        <dbReference type="EMBL" id="KAL0859120.1"/>
    </source>
</evidence>
<keyword evidence="8 14" id="KW-0418">Kinase</keyword>
<evidence type="ECO:0000256" key="3">
    <source>
        <dbReference type="ARBA" id="ARBA00022527"/>
    </source>
</evidence>
<comment type="catalytic activity">
    <reaction evidence="14">
        <text>L-threonyl-[receptor-protein] + ATP = O-phospho-L-threonyl-[receptor-protein] + ADP + H(+)</text>
        <dbReference type="Rhea" id="RHEA:44880"/>
        <dbReference type="Rhea" id="RHEA-COMP:11024"/>
        <dbReference type="Rhea" id="RHEA-COMP:11025"/>
        <dbReference type="ChEBI" id="CHEBI:15378"/>
        <dbReference type="ChEBI" id="CHEBI:30013"/>
        <dbReference type="ChEBI" id="CHEBI:30616"/>
        <dbReference type="ChEBI" id="CHEBI:61977"/>
        <dbReference type="ChEBI" id="CHEBI:456216"/>
        <dbReference type="EC" id="2.7.11.30"/>
    </reaction>
</comment>
<evidence type="ECO:0000259" key="16">
    <source>
        <dbReference type="PROSITE" id="PS50011"/>
    </source>
</evidence>
<dbReference type="InterPro" id="IPR000472">
    <property type="entry name" value="Activin_recp"/>
</dbReference>
<dbReference type="EC" id="2.7.11.30" evidence="14"/>
<dbReference type="SUPFAM" id="SSF57302">
    <property type="entry name" value="Snake toxin-like"/>
    <property type="match status" value="1"/>
</dbReference>
<dbReference type="Pfam" id="PF01064">
    <property type="entry name" value="Activin_recp"/>
    <property type="match status" value="1"/>
</dbReference>
<keyword evidence="3 14" id="KW-0723">Serine/threonine-protein kinase</keyword>
<evidence type="ECO:0000256" key="15">
    <source>
        <dbReference type="SAM" id="MobiDB-lite"/>
    </source>
</evidence>
<dbReference type="EMBL" id="JBEUOH010000028">
    <property type="protein sequence ID" value="KAL0859120.1"/>
    <property type="molecule type" value="Genomic_DNA"/>
</dbReference>
<evidence type="ECO:0000256" key="7">
    <source>
        <dbReference type="ARBA" id="ARBA00022741"/>
    </source>
</evidence>
<dbReference type="Pfam" id="PF00069">
    <property type="entry name" value="Pkinase"/>
    <property type="match status" value="1"/>
</dbReference>
<dbReference type="InterPro" id="IPR000719">
    <property type="entry name" value="Prot_kinase_dom"/>
</dbReference>
<keyword evidence="14" id="KW-0460">Magnesium</keyword>
<evidence type="ECO:0000256" key="5">
    <source>
        <dbReference type="ARBA" id="ARBA00022692"/>
    </source>
</evidence>
<comment type="subcellular location">
    <subcellularLocation>
        <location evidence="1 14">Membrane</location>
        <topology evidence="1 14">Single-pass type I membrane protein</topology>
    </subcellularLocation>
</comment>
<comment type="cofactor">
    <cofactor evidence="14">
        <name>Mg(2+)</name>
        <dbReference type="ChEBI" id="CHEBI:18420"/>
    </cofactor>
    <cofactor evidence="14">
        <name>Mn(2+)</name>
        <dbReference type="ChEBI" id="CHEBI:29035"/>
    </cofactor>
</comment>
<dbReference type="Gene3D" id="3.30.200.20">
    <property type="entry name" value="Phosphorylase Kinase, domain 1"/>
    <property type="match status" value="1"/>
</dbReference>
<dbReference type="CDD" id="cd23533">
    <property type="entry name" value="TFP_LU_ECD_BMPR2_like"/>
    <property type="match status" value="1"/>
</dbReference>
<dbReference type="InterPro" id="IPR011009">
    <property type="entry name" value="Kinase-like_dom_sf"/>
</dbReference>
<keyword evidence="18" id="KW-1185">Reference proteome</keyword>
<keyword evidence="5" id="KW-0812">Transmembrane</keyword>
<organism evidence="17 18">
    <name type="scientific">Loxostege sticticalis</name>
    <name type="common">Beet webworm moth</name>
    <dbReference type="NCBI Taxonomy" id="481309"/>
    <lineage>
        <taxon>Eukaryota</taxon>
        <taxon>Metazoa</taxon>
        <taxon>Ecdysozoa</taxon>
        <taxon>Arthropoda</taxon>
        <taxon>Hexapoda</taxon>
        <taxon>Insecta</taxon>
        <taxon>Pterygota</taxon>
        <taxon>Neoptera</taxon>
        <taxon>Endopterygota</taxon>
        <taxon>Lepidoptera</taxon>
        <taxon>Glossata</taxon>
        <taxon>Ditrysia</taxon>
        <taxon>Pyraloidea</taxon>
        <taxon>Crambidae</taxon>
        <taxon>Pyraustinae</taxon>
        <taxon>Loxostege</taxon>
    </lineage>
</organism>
<comment type="similarity">
    <text evidence="2 14">Belongs to the protein kinase superfamily. TKL Ser/Thr protein kinase family. TGFB receptor subfamily.</text>
</comment>
<evidence type="ECO:0000256" key="14">
    <source>
        <dbReference type="RuleBase" id="RU361271"/>
    </source>
</evidence>
<dbReference type="InterPro" id="IPR000333">
    <property type="entry name" value="TGFB_receptor"/>
</dbReference>
<proteinExistence type="inferred from homology"/>
<gene>
    <name evidence="17" type="ORF">ABMA27_010956</name>
</gene>
<dbReference type="PROSITE" id="PS00107">
    <property type="entry name" value="PROTEIN_KINASE_ATP"/>
    <property type="match status" value="1"/>
</dbReference>
<evidence type="ECO:0000256" key="11">
    <source>
        <dbReference type="ARBA" id="ARBA00023136"/>
    </source>
</evidence>
<evidence type="ECO:0000256" key="8">
    <source>
        <dbReference type="ARBA" id="ARBA00022777"/>
    </source>
</evidence>
<evidence type="ECO:0000256" key="1">
    <source>
        <dbReference type="ARBA" id="ARBA00004479"/>
    </source>
</evidence>
<evidence type="ECO:0000256" key="4">
    <source>
        <dbReference type="ARBA" id="ARBA00022679"/>
    </source>
</evidence>
<evidence type="ECO:0000313" key="18">
    <source>
        <dbReference type="Proteomes" id="UP001549920"/>
    </source>
</evidence>
<dbReference type="PANTHER" id="PTHR23255">
    <property type="entry name" value="TRANSFORMING GROWTH FACTOR-BETA RECEPTOR TYPE I AND II"/>
    <property type="match status" value="1"/>
</dbReference>
<dbReference type="Gene3D" id="2.10.60.10">
    <property type="entry name" value="CD59"/>
    <property type="match status" value="1"/>
</dbReference>
<feature type="binding site" evidence="13">
    <location>
        <position position="443"/>
    </location>
    <ligand>
        <name>ATP</name>
        <dbReference type="ChEBI" id="CHEBI:30616"/>
    </ligand>
</feature>
<evidence type="ECO:0000256" key="6">
    <source>
        <dbReference type="ARBA" id="ARBA00022729"/>
    </source>
</evidence>
<keyword evidence="14" id="KW-0479">Metal-binding</keyword>
<dbReference type="SMART" id="SM00220">
    <property type="entry name" value="S_TKc"/>
    <property type="match status" value="1"/>
</dbReference>
<sequence>MMEGILTQRVTPLLKCIVLFLFIFTAKVLTSRPQESQDSRNGIHQAKPFHYVRTFTKYHHRRTIQWNNIQDLYWTPQDHSKISKRSVDTKEYNPYWLERHLNRKKFRYPGPVEEQNFRKKRSIENSFLGQDAEPKNYWPIPRIRKRSAAILNSNEFIGSGNPNNLADSKDAVVSTESKVIGSGKVDSSGKNGLPVESKIKEKNVVTIGPPTISCLYKLHRISVSATPSYEDEKSAQMMVENHSYDIGPISETTLPNGDTAQVEQCTDAKATCYALWQRHSDGNITILGQGCWHSSQRNGRNTCDKCTAIDQMQGTKFCCCTTTFCNADFLSLKEESVTIKAESTMDAPPMSARYSALVAPVLLALAAVLVKALLLRRLFCRRPPPAGADQTDTEKGEVMGSGPDALATGLLCVDNLTLIEHIGQGKFGSVWRGSLGSTPVAVKLYSNPSAWQKEAAIYALPHLSHSNLLLYYGSDTRPTLTEGGGRSHLLVLELCWGTLRARLEREPVSWPEFAAIAHGLASALAHLHTPTGSKPCVVHRDVNSNNVLISSDGQPRLADLGLAQILHHRRETPSRITEAGTLRYLSPEALEGALDLSGARAALCAVDVFALGLVLWEALWRCRGAHSAPPPPYAPPYQHHGLPPRPSLQQMQTLVSRNKARPPLPKGPVQEARALRIACDTCDECWDHDAEARLTAVCVEERMAELKQMLQAQGPVIHDNNLHPHPPDVATPPEPDKNSNCTSSQTCDVTTPLLYPQPHVGRNACLARNTHTHTNTLTLIHKSLKDVSNADPKPPNPEENCLSVARPTHARIVPENSDRLNEIRSYQRPLEYVPNDVSSHEDKGPKQTNLLQEVKVEKPKWGIRRFFDRLNKKMDTEVKLVPESSNSTQNGKTKTTIIEKQNNYDRPTNLVLNQDSMYSLEGPCTLSPPNRTLSPTMMIESDLNRENNVFGFKELPNENDPKSQNQIFAVIVPKAKPLDVEMRCKRGSNESINKFRTSMSSQSIFKSGHSESEDSTVKKRLSCDNKIITSSGRSSRASINLELQYINAQGENYNNDSPFDLNSDCSSSEDEHLMLLSENGVSKITMQAIPKTEDKKKYQNEVLKEASQVTDFGFNKFHNKYTNFDNEFSDPNDKENSVNGYSGDNPVYLAALNGEIDTSDLKFLNPDVEKSPKSPKPALKNLSIKRQHSLEQVSEIFSSSGDVNLQNPAGRVKTPGDLPVAVRRARRDRALQKGRASECNRLSLYDDRMMFGNSL</sequence>
<feature type="domain" description="Protein kinase" evidence="16">
    <location>
        <begin position="416"/>
        <end position="706"/>
    </location>
</feature>
<name>A0ABR3H2T0_LOXSC</name>
<keyword evidence="11" id="KW-0472">Membrane</keyword>
<reference evidence="17 18" key="1">
    <citation type="submission" date="2024-06" db="EMBL/GenBank/DDBJ databases">
        <title>A chromosome-level genome assembly of beet webworm, Loxostege sticticalis.</title>
        <authorList>
            <person name="Zhang Y."/>
        </authorList>
    </citation>
    <scope>NUCLEOTIDE SEQUENCE [LARGE SCALE GENOMIC DNA]</scope>
    <source>
        <strain evidence="17">AQ026</strain>
        <tissue evidence="17">Whole body</tissue>
    </source>
</reference>
<dbReference type="InterPro" id="IPR045860">
    <property type="entry name" value="Snake_toxin-like_sf"/>
</dbReference>
<dbReference type="SUPFAM" id="SSF56112">
    <property type="entry name" value="Protein kinase-like (PK-like)"/>
    <property type="match status" value="1"/>
</dbReference>
<comment type="caution">
    <text evidence="17">The sequence shown here is derived from an EMBL/GenBank/DDBJ whole genome shotgun (WGS) entry which is preliminary data.</text>
</comment>
<evidence type="ECO:0000256" key="13">
    <source>
        <dbReference type="PROSITE-ProRule" id="PRU10141"/>
    </source>
</evidence>
<evidence type="ECO:0000256" key="2">
    <source>
        <dbReference type="ARBA" id="ARBA00009605"/>
    </source>
</evidence>
<feature type="region of interest" description="Disordered" evidence="15">
    <location>
        <begin position="717"/>
        <end position="744"/>
    </location>
</feature>
<keyword evidence="4 14" id="KW-0808">Transferase</keyword>
<protein>
    <recommendedName>
        <fullName evidence="14">Serine/threonine-protein kinase receptor</fullName>
        <ecNumber evidence="14">2.7.11.30</ecNumber>
    </recommendedName>
</protein>
<evidence type="ECO:0000256" key="9">
    <source>
        <dbReference type="ARBA" id="ARBA00022840"/>
    </source>
</evidence>
<dbReference type="PROSITE" id="PS50011">
    <property type="entry name" value="PROTEIN_KINASE_DOM"/>
    <property type="match status" value="1"/>
</dbReference>
<keyword evidence="12 14" id="KW-0675">Receptor</keyword>
<dbReference type="PANTHER" id="PTHR23255:SF100">
    <property type="entry name" value="RECEPTOR PROTEIN SERINE_THREONINE KINASE"/>
    <property type="match status" value="1"/>
</dbReference>
<evidence type="ECO:0000256" key="12">
    <source>
        <dbReference type="ARBA" id="ARBA00023170"/>
    </source>
</evidence>
<accession>A0ABR3H2T0</accession>
<keyword evidence="6" id="KW-0732">Signal</keyword>